<keyword evidence="3" id="KW-1185">Reference proteome</keyword>
<organism evidence="2 3">
    <name type="scientific">Azorhizobium caulinodans (strain ATCC 43989 / DSM 5975 / JCM 20966 / LMG 6465 / NBRC 14845 / NCIMB 13405 / ORS 571)</name>
    <dbReference type="NCBI Taxonomy" id="438753"/>
    <lineage>
        <taxon>Bacteria</taxon>
        <taxon>Pseudomonadati</taxon>
        <taxon>Pseudomonadota</taxon>
        <taxon>Alphaproteobacteria</taxon>
        <taxon>Hyphomicrobiales</taxon>
        <taxon>Xanthobacteraceae</taxon>
        <taxon>Azorhizobium</taxon>
    </lineage>
</organism>
<protein>
    <recommendedName>
        <fullName evidence="1">DUF58 domain-containing protein</fullName>
    </recommendedName>
</protein>
<proteinExistence type="predicted"/>
<sequence length="321" mass="35123">MSPSAPDYSGPAFTGLVARLDELIAARPGGRDGFGTSGRVRTRQMGGYRSPFRGRGMEFDEVRAYQPGDDIRTIDWRVTARTGRTHTKLFQEERERPVLILMDARAFMRFGTRACFKSVLAAKAAAVLAWTSMDGGDRVGGLLVTPYALKVFSAERSRSRVLGFVKGMAEATQVGFGAEPPEAEPSLAEAFARLRHAARPGTLVFIVSDFHDFDGEAAKELNRLSHHAHITNVFIYDALEAATPARGAYPVSDGEAVATLDADRDAVRQAYARRFAMRREAVEEAARSRGMSFLMLRTGEDPAEALHPERLARKMRAGAAA</sequence>
<dbReference type="RefSeq" id="WP_012171905.1">
    <property type="nucleotide sequence ID" value="NC_009937.1"/>
</dbReference>
<evidence type="ECO:0000313" key="2">
    <source>
        <dbReference type="EMBL" id="BAF89380.1"/>
    </source>
</evidence>
<dbReference type="EMBL" id="AP009384">
    <property type="protein sequence ID" value="BAF89380.1"/>
    <property type="molecule type" value="Genomic_DNA"/>
</dbReference>
<name>A8IIA7_AZOC5</name>
<reference evidence="2 3" key="4">
    <citation type="journal article" date="2009" name="Appl. Environ. Microbiol.">
        <title>Comparative genome-wide transcriptional profiling of Azorhizobium caulinodans ORS571 grown under free-living and symbiotic conditions.</title>
        <authorList>
            <person name="Tsukada S."/>
            <person name="Aono T."/>
            <person name="Akiba N."/>
            <person name="Lee KB."/>
            <person name="Liu CT."/>
            <person name="Toyazaki H."/>
            <person name="Oyaizu H."/>
        </authorList>
    </citation>
    <scope>NUCLEOTIDE SEQUENCE [LARGE SCALE GENOMIC DNA]</scope>
    <source>
        <strain evidence="3">ATCC 43989 / DSM 5975 / JCM 20966 / LMG 6465 / NBRC 14845 / NCIMB 13405 / ORS 571</strain>
    </source>
</reference>
<accession>A8IIA7</accession>
<reference evidence="2 3" key="5">
    <citation type="journal article" date="2010" name="Appl. Environ. Microbiol.">
        <title>phrR-like gene praR of Azorhizobium caulinodans ORS571 is essential for symbiosis with Sesbania rostrata and is involved in expression of reb genes.</title>
        <authorList>
            <person name="Akiba N."/>
            <person name="Aono T."/>
            <person name="Toyazaki H."/>
            <person name="Sato S."/>
            <person name="Oyaizu H."/>
        </authorList>
    </citation>
    <scope>NUCLEOTIDE SEQUENCE [LARGE SCALE GENOMIC DNA]</scope>
    <source>
        <strain evidence="3">ATCC 43989 / DSM 5975 / JCM 20966 / LMG 6465 / NBRC 14845 / NCIMB 13405 / ORS 571</strain>
    </source>
</reference>
<evidence type="ECO:0000259" key="1">
    <source>
        <dbReference type="Pfam" id="PF01882"/>
    </source>
</evidence>
<evidence type="ECO:0000313" key="3">
    <source>
        <dbReference type="Proteomes" id="UP000000270"/>
    </source>
</evidence>
<dbReference type="HOGENOM" id="CLU_054927_1_0_5"/>
<dbReference type="STRING" id="438753.AZC_3382"/>
<gene>
    <name evidence="2" type="ordered locus">AZC_3382</name>
</gene>
<dbReference type="InterPro" id="IPR002881">
    <property type="entry name" value="DUF58"/>
</dbReference>
<reference evidence="2 3" key="1">
    <citation type="journal article" date="2007" name="Appl. Environ. Microbiol.">
        <title>Rhizobial factors required for stem nodule maturation and maintenance in Sesbania rostrata-Azorhizobium caulinodans ORS571 symbiosis.</title>
        <authorList>
            <person name="Suzuki S."/>
            <person name="Aono T."/>
            <person name="Lee KB."/>
            <person name="Suzuki T."/>
            <person name="Liu CT."/>
            <person name="Miwa H."/>
            <person name="Wakao S."/>
            <person name="Iki T."/>
            <person name="Oyaizu H."/>
        </authorList>
    </citation>
    <scope>NUCLEOTIDE SEQUENCE [LARGE SCALE GENOMIC DNA]</scope>
    <source>
        <strain evidence="3">ATCC 43989 / DSM 5975 / JCM 20966 / LMG 6465 / NBRC 14845 / NCIMB 13405 / ORS 571</strain>
    </source>
</reference>
<dbReference type="PANTHER" id="PTHR33608">
    <property type="entry name" value="BLL2464 PROTEIN"/>
    <property type="match status" value="1"/>
</dbReference>
<reference evidence="2 3" key="6">
    <citation type="journal article" date="2011" name="Appl. Environ. Microbiol.">
        <title>Involvement of the azorhizobial chromosome partition gene (parA) in the onset of bacteroid differentiation during Sesbania rostrata stem nodule development.</title>
        <authorList>
            <person name="Liu CT."/>
            <person name="Lee KB."/>
            <person name="Wang YS."/>
            <person name="Peng MH."/>
            <person name="Lee KT."/>
            <person name="Suzuki S."/>
            <person name="Suzuki T."/>
            <person name="Oyaizu H."/>
        </authorList>
    </citation>
    <scope>NUCLEOTIDE SEQUENCE [LARGE SCALE GENOMIC DNA]</scope>
    <source>
        <strain evidence="3">ATCC 43989 / DSM 5975 / JCM 20966 / LMG 6465 / NBRC 14845 / NCIMB 13405 / ORS 571</strain>
    </source>
</reference>
<dbReference type="AlphaFoldDB" id="A8IIA7"/>
<dbReference type="Proteomes" id="UP000000270">
    <property type="component" value="Chromosome"/>
</dbReference>
<reference evidence="2 3" key="3">
    <citation type="journal article" date="2008" name="BMC Genomics">
        <title>The genome of the versatile nitrogen fixer Azorhizobium caulinodans ORS571.</title>
        <authorList>
            <person name="Lee KB."/>
            <person name="Backer P.D."/>
            <person name="Aono T."/>
            <person name="Liu CT."/>
            <person name="Suzuki S."/>
            <person name="Suzuki T."/>
            <person name="Kaneko T."/>
            <person name="Yamada M."/>
            <person name="Tabata S."/>
            <person name="Kupfer D.M."/>
            <person name="Najar F.Z."/>
            <person name="Wiley G.B."/>
            <person name="Roe B."/>
            <person name="Binnewies T.T."/>
            <person name="Ussery D.W."/>
            <person name="D'Haeze W."/>
            <person name="Herder J.D."/>
            <person name="Gevers D."/>
            <person name="Vereecke D."/>
            <person name="Holsters M."/>
            <person name="Oyaizu H."/>
        </authorList>
    </citation>
    <scope>NUCLEOTIDE SEQUENCE [LARGE SCALE GENOMIC DNA]</scope>
    <source>
        <strain evidence="3">ATCC 43989 / DSM 5975 / JCM 20966 / LMG 6465 / NBRC 14845 / NCIMB 13405 / ORS 571</strain>
    </source>
</reference>
<dbReference type="eggNOG" id="COG1721">
    <property type="taxonomic scope" value="Bacteria"/>
</dbReference>
<dbReference type="KEGG" id="azc:AZC_3382"/>
<feature type="domain" description="DUF58" evidence="1">
    <location>
        <begin position="61"/>
        <end position="280"/>
    </location>
</feature>
<dbReference type="Pfam" id="PF01882">
    <property type="entry name" value="DUF58"/>
    <property type="match status" value="1"/>
</dbReference>
<reference evidence="3" key="2">
    <citation type="submission" date="2007-04" db="EMBL/GenBank/DDBJ databases">
        <title>Complete genome sequence of the nitrogen-fixing bacterium Azorhizobium caulinodans ORS571.</title>
        <authorList>
            <person name="Lee K.B."/>
            <person name="Backer P.D."/>
            <person name="Aono T."/>
            <person name="Liu C.T."/>
            <person name="Suzuki S."/>
            <person name="Suzuki T."/>
            <person name="Kaneko T."/>
            <person name="Yamada M."/>
            <person name="Tabata S."/>
            <person name="Kupfer D.M."/>
            <person name="Najar F.Z."/>
            <person name="Wiley G.B."/>
            <person name="Roe B."/>
            <person name="Binnewies T."/>
            <person name="Ussery D."/>
            <person name="Vereecke D."/>
            <person name="Gevers D."/>
            <person name="Holsters M."/>
            <person name="Oyaizu H."/>
        </authorList>
    </citation>
    <scope>NUCLEOTIDE SEQUENCE [LARGE SCALE GENOMIC DNA]</scope>
    <source>
        <strain evidence="3">ATCC 43989 / DSM 5975 / JCM 20966 / LMG 6465 / NBRC 14845 / NCIMB 13405 / ORS 571</strain>
    </source>
</reference>
<dbReference type="PANTHER" id="PTHR33608:SF12">
    <property type="entry name" value="DUF58 DOMAIN-CONTAINING PROTEIN"/>
    <property type="match status" value="1"/>
</dbReference>